<comment type="caution">
    <text evidence="3">The sequence shown here is derived from an EMBL/GenBank/DDBJ whole genome shotgun (WGS) entry which is preliminary data.</text>
</comment>
<keyword evidence="4" id="KW-1185">Reference proteome</keyword>
<reference evidence="4" key="1">
    <citation type="journal article" date="2019" name="Int. J. Syst. Evol. Microbiol.">
        <title>The Global Catalogue of Microorganisms (GCM) 10K type strain sequencing project: providing services to taxonomists for standard genome sequencing and annotation.</title>
        <authorList>
            <consortium name="The Broad Institute Genomics Platform"/>
            <consortium name="The Broad Institute Genome Sequencing Center for Infectious Disease"/>
            <person name="Wu L."/>
            <person name="Ma J."/>
        </authorList>
    </citation>
    <scope>NUCLEOTIDE SEQUENCE [LARGE SCALE GENOMIC DNA]</scope>
    <source>
        <strain evidence="4">JCM 17555</strain>
    </source>
</reference>
<dbReference type="Pfam" id="PF05036">
    <property type="entry name" value="SPOR"/>
    <property type="match status" value="1"/>
</dbReference>
<keyword evidence="1" id="KW-1133">Transmembrane helix</keyword>
<feature type="transmembrane region" description="Helical" evidence="1">
    <location>
        <begin position="21"/>
        <end position="43"/>
    </location>
</feature>
<dbReference type="InterPro" id="IPR007730">
    <property type="entry name" value="SPOR-like_dom"/>
</dbReference>
<evidence type="ECO:0000256" key="1">
    <source>
        <dbReference type="SAM" id="Phobius"/>
    </source>
</evidence>
<evidence type="ECO:0000313" key="4">
    <source>
        <dbReference type="Proteomes" id="UP001501337"/>
    </source>
</evidence>
<evidence type="ECO:0000259" key="2">
    <source>
        <dbReference type="PROSITE" id="PS51724"/>
    </source>
</evidence>
<gene>
    <name evidence="3" type="ORF">GCM10022278_25710</name>
</gene>
<accession>A0ABP7PJZ6</accession>
<proteinExistence type="predicted"/>
<feature type="domain" description="SPOR" evidence="2">
    <location>
        <begin position="94"/>
        <end position="173"/>
    </location>
</feature>
<dbReference type="PANTHER" id="PTHR38687:SF1">
    <property type="entry name" value="CELL DIVISION PROTEIN DEDD"/>
    <property type="match status" value="1"/>
</dbReference>
<dbReference type="PANTHER" id="PTHR38687">
    <property type="entry name" value="CELL DIVISION PROTEIN DEDD-RELATED"/>
    <property type="match status" value="1"/>
</dbReference>
<dbReference type="Gene3D" id="3.30.70.1070">
    <property type="entry name" value="Sporulation related repeat"/>
    <property type="match status" value="1"/>
</dbReference>
<dbReference type="PROSITE" id="PS51724">
    <property type="entry name" value="SPOR"/>
    <property type="match status" value="1"/>
</dbReference>
<protein>
    <submittedName>
        <fullName evidence="3">SPOR domain-containing protein</fullName>
    </submittedName>
</protein>
<name>A0ABP7PJZ6_9GAMM</name>
<dbReference type="InterPro" id="IPR036680">
    <property type="entry name" value="SPOR-like_sf"/>
</dbReference>
<sequence>MARPAKKSASKQRAVASVSKWVWMLYAALAAGFIWFLVTLNAVPVEKAVESLKKGQTAEEDLPADKKRSYDFYKMLPEAKVIPQHVPEYVPKAPDPSVVYILQTGSFRSHADAEKQKATIAFQGMQAHIEQTNTADNGIWYRVIVGPFQSRSKMNRAIDSLVRVRIQPLVRKKKIETTQ</sequence>
<keyword evidence="1" id="KW-0812">Transmembrane</keyword>
<dbReference type="InterPro" id="IPR052521">
    <property type="entry name" value="Cell_div_SPOR-domain"/>
</dbReference>
<organism evidence="3 4">
    <name type="scientific">Allohahella marinimesophila</name>
    <dbReference type="NCBI Taxonomy" id="1054972"/>
    <lineage>
        <taxon>Bacteria</taxon>
        <taxon>Pseudomonadati</taxon>
        <taxon>Pseudomonadota</taxon>
        <taxon>Gammaproteobacteria</taxon>
        <taxon>Oceanospirillales</taxon>
        <taxon>Hahellaceae</taxon>
        <taxon>Allohahella</taxon>
    </lineage>
</organism>
<keyword evidence="1" id="KW-0472">Membrane</keyword>
<dbReference type="SUPFAM" id="SSF110997">
    <property type="entry name" value="Sporulation related repeat"/>
    <property type="match status" value="1"/>
</dbReference>
<dbReference type="Proteomes" id="UP001501337">
    <property type="component" value="Unassembled WGS sequence"/>
</dbReference>
<evidence type="ECO:0000313" key="3">
    <source>
        <dbReference type="EMBL" id="GAA3966721.1"/>
    </source>
</evidence>
<dbReference type="EMBL" id="BAABBO010000011">
    <property type="protein sequence ID" value="GAA3966721.1"/>
    <property type="molecule type" value="Genomic_DNA"/>
</dbReference>